<protein>
    <submittedName>
        <fullName evidence="2">Uncharacterized protein</fullName>
    </submittedName>
</protein>
<keyword evidence="1" id="KW-0812">Transmembrane</keyword>
<feature type="transmembrane region" description="Helical" evidence="1">
    <location>
        <begin position="115"/>
        <end position="136"/>
    </location>
</feature>
<accession>A0A7S2BJC5</accession>
<feature type="transmembrane region" description="Helical" evidence="1">
    <location>
        <begin position="23"/>
        <end position="49"/>
    </location>
</feature>
<keyword evidence="1" id="KW-0472">Membrane</keyword>
<feature type="transmembrane region" description="Helical" evidence="1">
    <location>
        <begin position="143"/>
        <end position="168"/>
    </location>
</feature>
<reference evidence="2" key="1">
    <citation type="submission" date="2021-01" db="EMBL/GenBank/DDBJ databases">
        <authorList>
            <person name="Corre E."/>
            <person name="Pelletier E."/>
            <person name="Niang G."/>
            <person name="Scheremetjew M."/>
            <person name="Finn R."/>
            <person name="Kale V."/>
            <person name="Holt S."/>
            <person name="Cochrane G."/>
            <person name="Meng A."/>
            <person name="Brown T."/>
            <person name="Cohen L."/>
        </authorList>
    </citation>
    <scope>NUCLEOTIDE SEQUENCE</scope>
    <source>
        <strain evidence="2">RCC1693</strain>
    </source>
</reference>
<organism evidence="2">
    <name type="scientific">Florenciella parvula</name>
    <dbReference type="NCBI Taxonomy" id="236787"/>
    <lineage>
        <taxon>Eukaryota</taxon>
        <taxon>Sar</taxon>
        <taxon>Stramenopiles</taxon>
        <taxon>Ochrophyta</taxon>
        <taxon>Dictyochophyceae</taxon>
        <taxon>Florenciellales</taxon>
        <taxon>Florenciella</taxon>
    </lineage>
</organism>
<feature type="transmembrane region" description="Helical" evidence="1">
    <location>
        <begin position="82"/>
        <end position="103"/>
    </location>
</feature>
<dbReference type="AlphaFoldDB" id="A0A7S2BJC5"/>
<evidence type="ECO:0000256" key="1">
    <source>
        <dbReference type="SAM" id="Phobius"/>
    </source>
</evidence>
<keyword evidence="1" id="KW-1133">Transmembrane helix</keyword>
<proteinExistence type="predicted"/>
<sequence length="371" mass="41246">MLVLLLQLGGVPATDTYIGAFMWFLWMLCVLSQLAFTLLAEVALMMAYFNLENQYRHCMVEFDHGHALFNVIIPCMLIHPEFVVRHVALFTYYLALIWGGLSAGILPEGSHNNPVAIAGLVLFLPGTLIVGAYFIFTLSFLYGLVFFVPMVLALLLFAFLLLEFLYVLKYCVGGADVYLEDDDRRKSLEGTIQGAIAGSASTLNIAKQLRSMLWWTWPAHDPSELFNLGANWTKDIVVATIFGLALSPVVIFGTWMAFYSYLGHSTDEVMQIPTDAYNHVFKVFTLKYTFAWPILNFDLSLLEDIIPALEAFVNSATIPPYKLIEATFVCSALSFCMGLIKPVVSGMAAVVAAYDESAKNTPIGKLADQYK</sequence>
<name>A0A7S2BJC5_9STRA</name>
<dbReference type="EMBL" id="HBGT01008216">
    <property type="protein sequence ID" value="CAD9398753.1"/>
    <property type="molecule type" value="Transcribed_RNA"/>
</dbReference>
<evidence type="ECO:0000313" key="2">
    <source>
        <dbReference type="EMBL" id="CAD9398753.1"/>
    </source>
</evidence>
<gene>
    <name evidence="2" type="ORF">FPAR1323_LOCUS4452</name>
</gene>
<feature type="transmembrane region" description="Helical" evidence="1">
    <location>
        <begin position="236"/>
        <end position="262"/>
    </location>
</feature>